<feature type="domain" description="J" evidence="4">
    <location>
        <begin position="441"/>
        <end position="502"/>
    </location>
</feature>
<organism evidence="5 6">
    <name type="scientific">Psilocybe cf. subviscida</name>
    <dbReference type="NCBI Taxonomy" id="2480587"/>
    <lineage>
        <taxon>Eukaryota</taxon>
        <taxon>Fungi</taxon>
        <taxon>Dikarya</taxon>
        <taxon>Basidiomycota</taxon>
        <taxon>Agaricomycotina</taxon>
        <taxon>Agaricomycetes</taxon>
        <taxon>Agaricomycetidae</taxon>
        <taxon>Agaricales</taxon>
        <taxon>Agaricineae</taxon>
        <taxon>Strophariaceae</taxon>
        <taxon>Psilocybe</taxon>
    </lineage>
</organism>
<protein>
    <recommendedName>
        <fullName evidence="4">J domain-containing protein</fullName>
    </recommendedName>
</protein>
<dbReference type="InterPro" id="IPR001623">
    <property type="entry name" value="DnaJ_domain"/>
</dbReference>
<dbReference type="PANTHER" id="PTHR44200:SF1">
    <property type="entry name" value="DNAJ HOMOLOG SUBFAMILY C MEMBER 7"/>
    <property type="match status" value="1"/>
</dbReference>
<comment type="caution">
    <text evidence="5">The sequence shown here is derived from an EMBL/GenBank/DDBJ whole genome shotgun (WGS) entry which is preliminary data.</text>
</comment>
<name>A0A8H5BQB6_9AGAR</name>
<dbReference type="Pfam" id="PF13414">
    <property type="entry name" value="TPR_11"/>
    <property type="match status" value="1"/>
</dbReference>
<evidence type="ECO:0000256" key="3">
    <source>
        <dbReference type="SAM" id="MobiDB-lite"/>
    </source>
</evidence>
<dbReference type="PROSITE" id="PS00636">
    <property type="entry name" value="DNAJ_1"/>
    <property type="match status" value="1"/>
</dbReference>
<dbReference type="OrthoDB" id="10250354at2759"/>
<dbReference type="SMART" id="SM00271">
    <property type="entry name" value="DnaJ"/>
    <property type="match status" value="1"/>
</dbReference>
<evidence type="ECO:0000313" key="6">
    <source>
        <dbReference type="Proteomes" id="UP000567179"/>
    </source>
</evidence>
<dbReference type="SUPFAM" id="SSF46565">
    <property type="entry name" value="Chaperone J-domain"/>
    <property type="match status" value="1"/>
</dbReference>
<dbReference type="InterPro" id="IPR011990">
    <property type="entry name" value="TPR-like_helical_dom_sf"/>
</dbReference>
<feature type="repeat" description="TPR" evidence="1">
    <location>
        <begin position="255"/>
        <end position="288"/>
    </location>
</feature>
<dbReference type="PROSITE" id="PS50076">
    <property type="entry name" value="DNAJ_2"/>
    <property type="match status" value="1"/>
</dbReference>
<dbReference type="Gene3D" id="1.25.40.10">
    <property type="entry name" value="Tetratricopeptide repeat domain"/>
    <property type="match status" value="1"/>
</dbReference>
<evidence type="ECO:0000259" key="4">
    <source>
        <dbReference type="PROSITE" id="PS50076"/>
    </source>
</evidence>
<sequence>MAKKKSAAKKQAAPEPSSQLANENAASANGSTASGSSSPKPPQTPTESAESPAAVQVEPEDLLKQADKTKEQGNVAFKAGKYQEAVTLYTKAIELKPLEPSYLTNRAAAYMSLKRFRPALEDCQVAASLQSAAPSAKTLLRLARCQLALGSSMPALSTIGNILAIEPRNPQAILLRDKIQVLENHVKNFEVARQKREWALARLALDKCLQAIEGEGGDVPAEWRLWRVELELCRGNCEAANIAANDALRMNSNSPDALALRGLVLFVSGRLPQALQHVNSALRLDPEHVKARKLRKRVQDVEKLKEEGNVAFKTQKLEEAYEKYTECLERIGSDEEEAKGGQIRATLLSNRATTLLKLNRHEDALTDTDASIELSPNSFKALRTRARINLHLEKFDACVADFKSAITEAQNEGSATEADVRALKSELKKAEAALKRSKTKDYYKILGIARDATEQEIKKGYRRESLKHHPDKGGDEEKFKLVVEANAVLSDPRRRERYDLGEDEDGMNEGGSGMGGMGGFGGMSPMDMEEIFASFGGGGGGGARFGGFGGGGRSGHGHSHGGYGGFGGF</sequence>
<evidence type="ECO:0000256" key="2">
    <source>
        <dbReference type="SAM" id="Coils"/>
    </source>
</evidence>
<gene>
    <name evidence="5" type="ORF">D9619_004525</name>
</gene>
<reference evidence="5 6" key="1">
    <citation type="journal article" date="2020" name="ISME J.">
        <title>Uncovering the hidden diversity of litter-decomposition mechanisms in mushroom-forming fungi.</title>
        <authorList>
            <person name="Floudas D."/>
            <person name="Bentzer J."/>
            <person name="Ahren D."/>
            <person name="Johansson T."/>
            <person name="Persson P."/>
            <person name="Tunlid A."/>
        </authorList>
    </citation>
    <scope>NUCLEOTIDE SEQUENCE [LARGE SCALE GENOMIC DNA]</scope>
    <source>
        <strain evidence="5 6">CBS 101986</strain>
    </source>
</reference>
<dbReference type="InterPro" id="IPR052758">
    <property type="entry name" value="SRC_co-chaperone"/>
</dbReference>
<dbReference type="InterPro" id="IPR036869">
    <property type="entry name" value="J_dom_sf"/>
</dbReference>
<dbReference type="Pfam" id="PF00226">
    <property type="entry name" value="DnaJ"/>
    <property type="match status" value="1"/>
</dbReference>
<dbReference type="PANTHER" id="PTHR44200">
    <property type="entry name" value="DNAJ HOMOLOG SUBFAMILY C MEMBER 7"/>
    <property type="match status" value="1"/>
</dbReference>
<keyword evidence="2" id="KW-0175">Coiled coil</keyword>
<feature type="region of interest" description="Disordered" evidence="3">
    <location>
        <begin position="494"/>
        <end position="514"/>
    </location>
</feature>
<evidence type="ECO:0000256" key="1">
    <source>
        <dbReference type="PROSITE-ProRule" id="PRU00339"/>
    </source>
</evidence>
<dbReference type="Pfam" id="PF13432">
    <property type="entry name" value="TPR_16"/>
    <property type="match status" value="1"/>
</dbReference>
<dbReference type="AlphaFoldDB" id="A0A8H5BQB6"/>
<dbReference type="Gene3D" id="1.10.287.110">
    <property type="entry name" value="DnaJ domain"/>
    <property type="match status" value="1"/>
</dbReference>
<dbReference type="CDD" id="cd06257">
    <property type="entry name" value="DnaJ"/>
    <property type="match status" value="1"/>
</dbReference>
<dbReference type="EMBL" id="JAACJJ010000014">
    <property type="protein sequence ID" value="KAF5327106.1"/>
    <property type="molecule type" value="Genomic_DNA"/>
</dbReference>
<evidence type="ECO:0000313" key="5">
    <source>
        <dbReference type="EMBL" id="KAF5327106.1"/>
    </source>
</evidence>
<dbReference type="PROSITE" id="PS50005">
    <property type="entry name" value="TPR"/>
    <property type="match status" value="2"/>
</dbReference>
<dbReference type="PRINTS" id="PR00625">
    <property type="entry name" value="JDOMAIN"/>
</dbReference>
<dbReference type="SMART" id="SM00028">
    <property type="entry name" value="TPR"/>
    <property type="match status" value="7"/>
</dbReference>
<dbReference type="Proteomes" id="UP000567179">
    <property type="component" value="Unassembled WGS sequence"/>
</dbReference>
<dbReference type="SUPFAM" id="SSF48452">
    <property type="entry name" value="TPR-like"/>
    <property type="match status" value="3"/>
</dbReference>
<proteinExistence type="predicted"/>
<feature type="repeat" description="TPR" evidence="1">
    <location>
        <begin position="66"/>
        <end position="99"/>
    </location>
</feature>
<keyword evidence="6" id="KW-1185">Reference proteome</keyword>
<dbReference type="InterPro" id="IPR018253">
    <property type="entry name" value="DnaJ_domain_CS"/>
</dbReference>
<feature type="compositionally biased region" description="Low complexity" evidence="3">
    <location>
        <begin position="21"/>
        <end position="38"/>
    </location>
</feature>
<feature type="coiled-coil region" evidence="2">
    <location>
        <begin position="406"/>
        <end position="440"/>
    </location>
</feature>
<dbReference type="InterPro" id="IPR019734">
    <property type="entry name" value="TPR_rpt"/>
</dbReference>
<keyword evidence="1" id="KW-0802">TPR repeat</keyword>
<feature type="region of interest" description="Disordered" evidence="3">
    <location>
        <begin position="1"/>
        <end position="56"/>
    </location>
</feature>
<accession>A0A8H5BQB6</accession>